<dbReference type="GO" id="GO:0034039">
    <property type="term" value="F:8-oxo-7,8-dihydroguanine DNA N-glycosylase activity"/>
    <property type="evidence" value="ECO:0007669"/>
    <property type="project" value="TreeGrafter"/>
</dbReference>
<keyword evidence="5" id="KW-0479">Metal-binding</keyword>
<keyword evidence="7 16" id="KW-0863">Zinc-finger</keyword>
<dbReference type="Pfam" id="PF06831">
    <property type="entry name" value="H2TH"/>
    <property type="match status" value="1"/>
</dbReference>
<dbReference type="PANTHER" id="PTHR22993">
    <property type="entry name" value="FORMAMIDOPYRIMIDINE-DNA GLYCOSYLASE"/>
    <property type="match status" value="1"/>
</dbReference>
<evidence type="ECO:0000256" key="15">
    <source>
        <dbReference type="ARBA" id="ARBA00044632"/>
    </source>
</evidence>
<evidence type="ECO:0000256" key="13">
    <source>
        <dbReference type="ARBA" id="ARBA00023268"/>
    </source>
</evidence>
<keyword evidence="11" id="KW-0234">DNA repair</keyword>
<evidence type="ECO:0000256" key="8">
    <source>
        <dbReference type="ARBA" id="ARBA00022801"/>
    </source>
</evidence>
<evidence type="ECO:0000256" key="7">
    <source>
        <dbReference type="ARBA" id="ARBA00022771"/>
    </source>
</evidence>
<comment type="similarity">
    <text evidence="3">Belongs to the FPG family.</text>
</comment>
<keyword evidence="8" id="KW-0378">Hydrolase</keyword>
<keyword evidence="14" id="KW-0326">Glycosidase</keyword>
<evidence type="ECO:0000259" key="18">
    <source>
        <dbReference type="PROSITE" id="PS51068"/>
    </source>
</evidence>
<dbReference type="FunFam" id="1.10.8.50:FF:000003">
    <property type="entry name" value="Formamidopyrimidine-DNA glycosylase"/>
    <property type="match status" value="1"/>
</dbReference>
<dbReference type="SUPFAM" id="SSF46946">
    <property type="entry name" value="S13-like H2TH domain"/>
    <property type="match status" value="1"/>
</dbReference>
<dbReference type="NCBIfam" id="NF002211">
    <property type="entry name" value="PRK01103.1"/>
    <property type="match status" value="1"/>
</dbReference>
<evidence type="ECO:0000256" key="14">
    <source>
        <dbReference type="ARBA" id="ARBA00023295"/>
    </source>
</evidence>
<name>A0A1G2R3Y7_9BACT</name>
<dbReference type="Pfam" id="PF01149">
    <property type="entry name" value="Fapy_DNA_glyco"/>
    <property type="match status" value="1"/>
</dbReference>
<keyword evidence="9" id="KW-0862">Zinc</keyword>
<keyword evidence="6" id="KW-0227">DNA damage</keyword>
<keyword evidence="12" id="KW-0456">Lyase</keyword>
<dbReference type="AlphaFoldDB" id="A0A1G2R3Y7"/>
<evidence type="ECO:0000256" key="9">
    <source>
        <dbReference type="ARBA" id="ARBA00022833"/>
    </source>
</evidence>
<dbReference type="PROSITE" id="PS51066">
    <property type="entry name" value="ZF_FPG_2"/>
    <property type="match status" value="1"/>
</dbReference>
<dbReference type="InterPro" id="IPR000214">
    <property type="entry name" value="Znf_DNA_glyclase/AP_lyase"/>
</dbReference>
<protein>
    <submittedName>
        <fullName evidence="19">DNA-formamidopyrimidine glycosylase</fullName>
    </submittedName>
</protein>
<evidence type="ECO:0000256" key="11">
    <source>
        <dbReference type="ARBA" id="ARBA00023204"/>
    </source>
</evidence>
<comment type="caution">
    <text evidence="19">The sequence shown here is derived from an EMBL/GenBank/DDBJ whole genome shotgun (WGS) entry which is preliminary data.</text>
</comment>
<comment type="catalytic activity">
    <reaction evidence="1">
        <text>Hydrolysis of DNA containing ring-opened 7-methylguanine residues, releasing 2,6-diamino-4-hydroxy-5-(N-methyl)formamidopyrimidine.</text>
        <dbReference type="EC" id="3.2.2.23"/>
    </reaction>
</comment>
<comment type="catalytic activity">
    <reaction evidence="15">
        <text>2'-deoxyribonucleotide-(2'-deoxyribose 5'-phosphate)-2'-deoxyribonucleotide-DNA = a 3'-end 2'-deoxyribonucleotide-(2,3-dehydro-2,3-deoxyribose 5'-phosphate)-DNA + a 5'-end 5'-phospho-2'-deoxyribonucleoside-DNA + H(+)</text>
        <dbReference type="Rhea" id="RHEA:66592"/>
        <dbReference type="Rhea" id="RHEA-COMP:13180"/>
        <dbReference type="Rhea" id="RHEA-COMP:16897"/>
        <dbReference type="Rhea" id="RHEA-COMP:17067"/>
        <dbReference type="ChEBI" id="CHEBI:15378"/>
        <dbReference type="ChEBI" id="CHEBI:136412"/>
        <dbReference type="ChEBI" id="CHEBI:157695"/>
        <dbReference type="ChEBI" id="CHEBI:167181"/>
        <dbReference type="EC" id="4.2.99.18"/>
    </reaction>
</comment>
<dbReference type="Proteomes" id="UP000179258">
    <property type="component" value="Unassembled WGS sequence"/>
</dbReference>
<organism evidence="19 20">
    <name type="scientific">Candidatus Wildermuthbacteria bacterium RIFCSPHIGHO2_02_FULL_47_17</name>
    <dbReference type="NCBI Taxonomy" id="1802452"/>
    <lineage>
        <taxon>Bacteria</taxon>
        <taxon>Candidatus Wildermuthiibacteriota</taxon>
    </lineage>
</organism>
<dbReference type="SMART" id="SM00898">
    <property type="entry name" value="Fapy_DNA_glyco"/>
    <property type="match status" value="1"/>
</dbReference>
<gene>
    <name evidence="19" type="ORF">A3D59_01915</name>
</gene>
<dbReference type="PROSITE" id="PS51068">
    <property type="entry name" value="FPG_CAT"/>
    <property type="match status" value="1"/>
</dbReference>
<evidence type="ECO:0000256" key="10">
    <source>
        <dbReference type="ARBA" id="ARBA00023125"/>
    </source>
</evidence>
<dbReference type="SUPFAM" id="SSF81624">
    <property type="entry name" value="N-terminal domain of MutM-like DNA repair proteins"/>
    <property type="match status" value="1"/>
</dbReference>
<sequence>MPELPEAEITKRKLVALLGKRIIGFWSDWPRGLRITKTVPEVARDIKGLKVIRIRRQGKVIFFEMRKGGRAGAQKLLAFHQRMSGALILKSHVREIPRHIHHRVIFAGEELLFRDPRKFGVVWYGRLSAVMADSYLARLGQDMLSVSFAEFKDRLSLRKGMIKALLLRQDVFSGIGNIIADEALWRAKIHPKKRSVALLPSEVRKLYNSIRGVIKDSIMVRGTSMRDWEHPDGSRGQFQRQLKVYGLAGKVCGRCKKERISRILVGGRGTWICSNCQK</sequence>
<keyword evidence="13" id="KW-0511">Multifunctional enzyme</keyword>
<dbReference type="InterPro" id="IPR010979">
    <property type="entry name" value="Ribosomal_uS13-like_H2TH"/>
</dbReference>
<evidence type="ECO:0000256" key="5">
    <source>
        <dbReference type="ARBA" id="ARBA00022723"/>
    </source>
</evidence>
<evidence type="ECO:0000313" key="19">
    <source>
        <dbReference type="EMBL" id="OHA66962.1"/>
    </source>
</evidence>
<evidence type="ECO:0000256" key="12">
    <source>
        <dbReference type="ARBA" id="ARBA00023239"/>
    </source>
</evidence>
<dbReference type="InterPro" id="IPR012319">
    <property type="entry name" value="FPG_cat"/>
</dbReference>
<feature type="domain" description="Formamidopyrimidine-DNA glycosylase catalytic" evidence="18">
    <location>
        <begin position="2"/>
        <end position="120"/>
    </location>
</feature>
<dbReference type="EMBL" id="MHTX01000048">
    <property type="protein sequence ID" value="OHA66962.1"/>
    <property type="molecule type" value="Genomic_DNA"/>
</dbReference>
<evidence type="ECO:0000256" key="3">
    <source>
        <dbReference type="ARBA" id="ARBA00009409"/>
    </source>
</evidence>
<dbReference type="GO" id="GO:0003684">
    <property type="term" value="F:damaged DNA binding"/>
    <property type="evidence" value="ECO:0007669"/>
    <property type="project" value="InterPro"/>
</dbReference>
<feature type="domain" description="FPG-type" evidence="17">
    <location>
        <begin position="243"/>
        <end position="278"/>
    </location>
</feature>
<dbReference type="SUPFAM" id="SSF57716">
    <property type="entry name" value="Glucocorticoid receptor-like (DNA-binding domain)"/>
    <property type="match status" value="1"/>
</dbReference>
<dbReference type="InterPro" id="IPR035937">
    <property type="entry name" value="FPG_N"/>
</dbReference>
<dbReference type="GO" id="GO:0008270">
    <property type="term" value="F:zinc ion binding"/>
    <property type="evidence" value="ECO:0007669"/>
    <property type="project" value="UniProtKB-KW"/>
</dbReference>
<dbReference type="Gene3D" id="1.10.8.50">
    <property type="match status" value="1"/>
</dbReference>
<dbReference type="Gene3D" id="3.20.190.10">
    <property type="entry name" value="MutM-like, N-terminal"/>
    <property type="match status" value="1"/>
</dbReference>
<dbReference type="GO" id="GO:0140078">
    <property type="term" value="F:class I DNA-(apurinic or apyrimidinic site) endonuclease activity"/>
    <property type="evidence" value="ECO:0007669"/>
    <property type="project" value="UniProtKB-EC"/>
</dbReference>
<dbReference type="InterPro" id="IPR015886">
    <property type="entry name" value="H2TH_FPG"/>
</dbReference>
<evidence type="ECO:0000313" key="20">
    <source>
        <dbReference type="Proteomes" id="UP000179258"/>
    </source>
</evidence>
<evidence type="ECO:0000256" key="16">
    <source>
        <dbReference type="PROSITE-ProRule" id="PRU00391"/>
    </source>
</evidence>
<evidence type="ECO:0000256" key="2">
    <source>
        <dbReference type="ARBA" id="ARBA00001947"/>
    </source>
</evidence>
<dbReference type="InterPro" id="IPR020629">
    <property type="entry name" value="FPG_Glyclase"/>
</dbReference>
<reference evidence="19 20" key="1">
    <citation type="journal article" date="2016" name="Nat. Commun.">
        <title>Thousands of microbial genomes shed light on interconnected biogeochemical processes in an aquifer system.</title>
        <authorList>
            <person name="Anantharaman K."/>
            <person name="Brown C.T."/>
            <person name="Hug L.A."/>
            <person name="Sharon I."/>
            <person name="Castelle C.J."/>
            <person name="Probst A.J."/>
            <person name="Thomas B.C."/>
            <person name="Singh A."/>
            <person name="Wilkins M.J."/>
            <person name="Karaoz U."/>
            <person name="Brodie E.L."/>
            <person name="Williams K.H."/>
            <person name="Hubbard S.S."/>
            <person name="Banfield J.F."/>
        </authorList>
    </citation>
    <scope>NUCLEOTIDE SEQUENCE [LARGE SCALE GENOMIC DNA]</scope>
</reference>
<evidence type="ECO:0000256" key="1">
    <source>
        <dbReference type="ARBA" id="ARBA00001668"/>
    </source>
</evidence>
<accession>A0A1G2R3Y7</accession>
<dbReference type="SMART" id="SM01232">
    <property type="entry name" value="H2TH"/>
    <property type="match status" value="1"/>
</dbReference>
<evidence type="ECO:0000256" key="6">
    <source>
        <dbReference type="ARBA" id="ARBA00022763"/>
    </source>
</evidence>
<proteinExistence type="inferred from homology"/>
<dbReference type="GO" id="GO:0006284">
    <property type="term" value="P:base-excision repair"/>
    <property type="evidence" value="ECO:0007669"/>
    <property type="project" value="InterPro"/>
</dbReference>
<comment type="cofactor">
    <cofactor evidence="2">
        <name>Zn(2+)</name>
        <dbReference type="ChEBI" id="CHEBI:29105"/>
    </cofactor>
</comment>
<comment type="subunit">
    <text evidence="4">Monomer.</text>
</comment>
<evidence type="ECO:0000256" key="4">
    <source>
        <dbReference type="ARBA" id="ARBA00011245"/>
    </source>
</evidence>
<evidence type="ECO:0000259" key="17">
    <source>
        <dbReference type="PROSITE" id="PS51066"/>
    </source>
</evidence>
<dbReference type="NCBIfam" id="TIGR00577">
    <property type="entry name" value="fpg"/>
    <property type="match status" value="1"/>
</dbReference>
<dbReference type="PANTHER" id="PTHR22993:SF9">
    <property type="entry name" value="FORMAMIDOPYRIMIDINE-DNA GLYCOSYLASE"/>
    <property type="match status" value="1"/>
</dbReference>
<keyword evidence="10" id="KW-0238">DNA-binding</keyword>